<dbReference type="PANTHER" id="PTHR37422:SF13">
    <property type="entry name" value="LIPOPOLYSACCHARIDE BIOSYNTHESIS PROTEIN PA4999-RELATED"/>
    <property type="match status" value="1"/>
</dbReference>
<keyword evidence="8" id="KW-0436">Ligase</keyword>
<feature type="transmembrane region" description="Helical" evidence="5">
    <location>
        <begin position="54"/>
        <end position="72"/>
    </location>
</feature>
<dbReference type="EMBL" id="CP121194">
    <property type="protein sequence ID" value="XBH09729.1"/>
    <property type="molecule type" value="Genomic_DNA"/>
</dbReference>
<evidence type="ECO:0000256" key="2">
    <source>
        <dbReference type="ARBA" id="ARBA00022692"/>
    </source>
</evidence>
<feature type="transmembrane region" description="Helical" evidence="5">
    <location>
        <begin position="183"/>
        <end position="205"/>
    </location>
</feature>
<feature type="transmembrane region" description="Helical" evidence="5">
    <location>
        <begin position="372"/>
        <end position="391"/>
    </location>
</feature>
<evidence type="ECO:0000256" key="5">
    <source>
        <dbReference type="SAM" id="Phobius"/>
    </source>
</evidence>
<feature type="domain" description="O-antigen ligase-related" evidence="6">
    <location>
        <begin position="221"/>
        <end position="351"/>
    </location>
</feature>
<dbReference type="EMBL" id="CP121195">
    <property type="protein sequence ID" value="XBH13115.1"/>
    <property type="molecule type" value="Genomic_DNA"/>
</dbReference>
<dbReference type="AlphaFoldDB" id="A0AAU7D7Q6"/>
<keyword evidence="3 5" id="KW-1133">Transmembrane helix</keyword>
<keyword evidence="4 5" id="KW-0472">Membrane</keyword>
<feature type="transmembrane region" description="Helical" evidence="5">
    <location>
        <begin position="84"/>
        <end position="103"/>
    </location>
</feature>
<gene>
    <name evidence="7" type="ORF">P4G45_14730</name>
    <name evidence="8" type="ORF">P8936_15685</name>
</gene>
<name>A0AAU7D7Q6_9BACT</name>
<evidence type="ECO:0000259" key="6">
    <source>
        <dbReference type="Pfam" id="PF04932"/>
    </source>
</evidence>
<comment type="subcellular location">
    <subcellularLocation>
        <location evidence="1">Membrane</location>
        <topology evidence="1">Multi-pass membrane protein</topology>
    </subcellularLocation>
</comment>
<evidence type="ECO:0000313" key="8">
    <source>
        <dbReference type="EMBL" id="XBH13115.1"/>
    </source>
</evidence>
<reference evidence="8" key="1">
    <citation type="submission" date="2023-03" db="EMBL/GenBank/DDBJ databases">
        <title>Edaphobacter sp.</title>
        <authorList>
            <person name="Huber K.J."/>
            <person name="Papendorf J."/>
            <person name="Pilke C."/>
            <person name="Bunk B."/>
            <person name="Sproeer C."/>
            <person name="Pester M."/>
        </authorList>
    </citation>
    <scope>NUCLEOTIDE SEQUENCE</scope>
    <source>
        <strain evidence="7">DSM 109919</strain>
        <strain evidence="8">DSM 109920</strain>
    </source>
</reference>
<feature type="transmembrane region" description="Helical" evidence="5">
    <location>
        <begin position="217"/>
        <end position="250"/>
    </location>
</feature>
<accession>A0AAU7CXL5</accession>
<evidence type="ECO:0000256" key="3">
    <source>
        <dbReference type="ARBA" id="ARBA00022989"/>
    </source>
</evidence>
<feature type="transmembrane region" description="Helical" evidence="5">
    <location>
        <begin position="256"/>
        <end position="275"/>
    </location>
</feature>
<feature type="transmembrane region" description="Helical" evidence="5">
    <location>
        <begin position="12"/>
        <end position="42"/>
    </location>
</feature>
<evidence type="ECO:0000256" key="4">
    <source>
        <dbReference type="ARBA" id="ARBA00023136"/>
    </source>
</evidence>
<feature type="transmembrane region" description="Helical" evidence="5">
    <location>
        <begin position="146"/>
        <end position="163"/>
    </location>
</feature>
<dbReference type="PANTHER" id="PTHR37422">
    <property type="entry name" value="TEICHURONIC ACID BIOSYNTHESIS PROTEIN TUAE"/>
    <property type="match status" value="1"/>
</dbReference>
<dbReference type="Pfam" id="PF04932">
    <property type="entry name" value="Wzy_C"/>
    <property type="match status" value="1"/>
</dbReference>
<evidence type="ECO:0000256" key="1">
    <source>
        <dbReference type="ARBA" id="ARBA00004141"/>
    </source>
</evidence>
<feature type="transmembrane region" description="Helical" evidence="5">
    <location>
        <begin position="123"/>
        <end position="139"/>
    </location>
</feature>
<dbReference type="KEGG" id="epl:P4G45_14730"/>
<keyword evidence="2 5" id="KW-0812">Transmembrane</keyword>
<feature type="transmembrane region" description="Helical" evidence="5">
    <location>
        <begin position="339"/>
        <end position="366"/>
    </location>
</feature>
<dbReference type="InterPro" id="IPR007016">
    <property type="entry name" value="O-antigen_ligase-rel_domated"/>
</dbReference>
<protein>
    <submittedName>
        <fullName evidence="8">O-antigen ligase family protein</fullName>
    </submittedName>
</protein>
<dbReference type="RefSeq" id="WP_348267236.1">
    <property type="nucleotide sequence ID" value="NZ_CP121194.1"/>
</dbReference>
<organism evidence="8">
    <name type="scientific">Edaphobacter paludis</name>
    <dbReference type="NCBI Taxonomy" id="3035702"/>
    <lineage>
        <taxon>Bacteria</taxon>
        <taxon>Pseudomonadati</taxon>
        <taxon>Acidobacteriota</taxon>
        <taxon>Terriglobia</taxon>
        <taxon>Terriglobales</taxon>
        <taxon>Acidobacteriaceae</taxon>
        <taxon>Edaphobacter</taxon>
    </lineage>
</organism>
<dbReference type="GO" id="GO:0016020">
    <property type="term" value="C:membrane"/>
    <property type="evidence" value="ECO:0007669"/>
    <property type="project" value="UniProtKB-SubCell"/>
</dbReference>
<accession>A0AAU7D7Q6</accession>
<proteinExistence type="predicted"/>
<sequence length="446" mass="49693">MGTGIGHYIPLAFYLGCFVMAIRALTGKPLQTFYFVILLIPYRTMRDHFLGYPLGPNVLTILVLSIIVGAIIQGKRLPKSRLYLIWLIMGVYLYFSMWLGFALGHANAPLWIHDLNFSTWKDYMMIPLIFVAAGLVVEDRKAVRNVILFTAISLLAIDRSSLMDSMSRTWGSFDESKRDGGPLGFAGANGLAAFLAQFAMFFWGFGQFLKRKKARLLCYALVATTLFATMYTFSRAAYLAVVVVAVLLGIMKDRKLIPIIAIFLFTWQAIVPVAVNERISMTRDSNGQLEASAQERVDLWENAKKSFYSEPIFGNGYATFQYGDHVADLKDTHNWYVKVLVETGIVGGLLALLMLQQMLALSYGLFRRAKDPLYRGFGFGLFLTICASIILNCFGDRWTYVEVTGLIWALVGTAASAANFVEAPSTDAKLAALDSSTAVNPYMAYH</sequence>
<dbReference type="GO" id="GO:0016874">
    <property type="term" value="F:ligase activity"/>
    <property type="evidence" value="ECO:0007669"/>
    <property type="project" value="UniProtKB-KW"/>
</dbReference>
<dbReference type="InterPro" id="IPR051533">
    <property type="entry name" value="WaaL-like"/>
</dbReference>
<evidence type="ECO:0000313" key="7">
    <source>
        <dbReference type="EMBL" id="XBH09729.1"/>
    </source>
</evidence>